<dbReference type="GO" id="GO:0005886">
    <property type="term" value="C:plasma membrane"/>
    <property type="evidence" value="ECO:0007669"/>
    <property type="project" value="UniProtKB-SubCell"/>
</dbReference>
<keyword evidence="4 7" id="KW-0812">Transmembrane</keyword>
<accession>A0A7L4YPE7</accession>
<feature type="transmembrane region" description="Helical" evidence="7">
    <location>
        <begin position="34"/>
        <end position="59"/>
    </location>
</feature>
<comment type="subcellular location">
    <subcellularLocation>
        <location evidence="1">Cell inner membrane</location>
        <topology evidence="1">Multi-pass membrane protein</topology>
    </subcellularLocation>
</comment>
<feature type="transmembrane region" description="Helical" evidence="7">
    <location>
        <begin position="392"/>
        <end position="410"/>
    </location>
</feature>
<dbReference type="RefSeq" id="WP_159546292.1">
    <property type="nucleotide sequence ID" value="NZ_CP047156.1"/>
</dbReference>
<dbReference type="InterPro" id="IPR010290">
    <property type="entry name" value="TM_effector"/>
</dbReference>
<dbReference type="AlphaFoldDB" id="A0A7L4YPE7"/>
<dbReference type="InterPro" id="IPR020846">
    <property type="entry name" value="MFS_dom"/>
</dbReference>
<evidence type="ECO:0000313" key="9">
    <source>
        <dbReference type="EMBL" id="QHC01155.1"/>
    </source>
</evidence>
<keyword evidence="3" id="KW-1003">Cell membrane</keyword>
<feature type="transmembrane region" description="Helical" evidence="7">
    <location>
        <begin position="119"/>
        <end position="139"/>
    </location>
</feature>
<feature type="transmembrane region" description="Helical" evidence="7">
    <location>
        <begin position="96"/>
        <end position="113"/>
    </location>
</feature>
<dbReference type="PANTHER" id="PTHR23513:SF9">
    <property type="entry name" value="ENTEROBACTIN EXPORTER ENTS"/>
    <property type="match status" value="1"/>
</dbReference>
<evidence type="ECO:0000256" key="7">
    <source>
        <dbReference type="SAM" id="Phobius"/>
    </source>
</evidence>
<feature type="transmembrane region" description="Helical" evidence="7">
    <location>
        <begin position="274"/>
        <end position="293"/>
    </location>
</feature>
<keyword evidence="5 7" id="KW-1133">Transmembrane helix</keyword>
<feature type="transmembrane region" description="Helical" evidence="7">
    <location>
        <begin position="189"/>
        <end position="211"/>
    </location>
</feature>
<dbReference type="Pfam" id="PF05977">
    <property type="entry name" value="MFS_3"/>
    <property type="match status" value="1"/>
</dbReference>
<dbReference type="SUPFAM" id="SSF103473">
    <property type="entry name" value="MFS general substrate transporter"/>
    <property type="match status" value="1"/>
</dbReference>
<protein>
    <submittedName>
        <fullName evidence="9">MFS transporter</fullName>
    </submittedName>
</protein>
<evidence type="ECO:0000256" key="5">
    <source>
        <dbReference type="ARBA" id="ARBA00022989"/>
    </source>
</evidence>
<dbReference type="OrthoDB" id="5494559at2"/>
<feature type="transmembrane region" description="Helical" evidence="7">
    <location>
        <begin position="300"/>
        <end position="319"/>
    </location>
</feature>
<dbReference type="GO" id="GO:0022857">
    <property type="term" value="F:transmembrane transporter activity"/>
    <property type="evidence" value="ECO:0007669"/>
    <property type="project" value="InterPro"/>
</dbReference>
<dbReference type="PROSITE" id="PS50850">
    <property type="entry name" value="MFS"/>
    <property type="match status" value="1"/>
</dbReference>
<dbReference type="Proteomes" id="UP000463857">
    <property type="component" value="Chromosome"/>
</dbReference>
<feature type="transmembrane region" description="Helical" evidence="7">
    <location>
        <begin position="160"/>
        <end position="183"/>
    </location>
</feature>
<sequence length="424" mass="45054">MSNDATPQRRTARHVVSRVAMDVRPFKIRDFRRLFYGNALTMIGAQMTIVAVGVQVYSLTKSSAMVGYTSLFALVPLIIFGLIGGALADSVDRRKLVVVSTVLTAATSVLLYLQSMAGLGSVLVIWLLVAVQSATAAIYRPSRAAMLPKIVPAHLIPAANTISSSTMSLGMILGPLIAGVIIAQAGLDWTYLVEAVLLVGALFSLLGLPSMPVERTTQRRNPFRDVWDGFVYLRTQPLLTMQFVVDLIAMIFGWPLAVFPALADGRFGEGAIGWLYAGTSIGAVLAGLLSGWISHLQRHGVAIIVSVVIWGSAIIVFAFADNLVLGLACLAFAGAADLVSASLRMTMLQVLVPDELRGRMQGTFMVVVAGGPRLGDVRLGVTAAALGPTVALWSGGVVIVVAMVLCAVLMRSFWTYRHVSAVAS</sequence>
<feature type="domain" description="Major facilitator superfamily (MFS) profile" evidence="8">
    <location>
        <begin position="30"/>
        <end position="414"/>
    </location>
</feature>
<proteinExistence type="predicted"/>
<evidence type="ECO:0000256" key="2">
    <source>
        <dbReference type="ARBA" id="ARBA00022448"/>
    </source>
</evidence>
<dbReference type="InterPro" id="IPR036259">
    <property type="entry name" value="MFS_trans_sf"/>
</dbReference>
<gene>
    <name evidence="9" type="ORF">EK0264_13205</name>
</gene>
<dbReference type="InParanoid" id="A0A7L4YPE7"/>
<dbReference type="EMBL" id="CP047156">
    <property type="protein sequence ID" value="QHC01155.1"/>
    <property type="molecule type" value="Genomic_DNA"/>
</dbReference>
<name>A0A7L4YPE7_9ACTN</name>
<reference evidence="9 10" key="1">
    <citation type="journal article" date="2018" name="Int. J. Syst. Evol. Microbiol.">
        <title>Epidermidibacterium keratini gen. nov., sp. nov., a member of the family Sporichthyaceae, isolated from keratin epidermis.</title>
        <authorList>
            <person name="Lee D.G."/>
            <person name="Trujillo M.E."/>
            <person name="Kang S."/>
            <person name="Nam J.J."/>
            <person name="Kim Y.J."/>
        </authorList>
    </citation>
    <scope>NUCLEOTIDE SEQUENCE [LARGE SCALE GENOMIC DNA]</scope>
    <source>
        <strain evidence="9 10">EPI-7</strain>
    </source>
</reference>
<keyword evidence="10" id="KW-1185">Reference proteome</keyword>
<evidence type="ECO:0000256" key="4">
    <source>
        <dbReference type="ARBA" id="ARBA00022692"/>
    </source>
</evidence>
<feature type="transmembrane region" description="Helical" evidence="7">
    <location>
        <begin position="65"/>
        <end position="84"/>
    </location>
</feature>
<evidence type="ECO:0000256" key="3">
    <source>
        <dbReference type="ARBA" id="ARBA00022475"/>
    </source>
</evidence>
<evidence type="ECO:0000256" key="6">
    <source>
        <dbReference type="ARBA" id="ARBA00023136"/>
    </source>
</evidence>
<feature type="transmembrane region" description="Helical" evidence="7">
    <location>
        <begin position="364"/>
        <end position="386"/>
    </location>
</feature>
<feature type="transmembrane region" description="Helical" evidence="7">
    <location>
        <begin position="325"/>
        <end position="343"/>
    </location>
</feature>
<evidence type="ECO:0000259" key="8">
    <source>
        <dbReference type="PROSITE" id="PS50850"/>
    </source>
</evidence>
<keyword evidence="2" id="KW-0813">Transport</keyword>
<keyword evidence="6 7" id="KW-0472">Membrane</keyword>
<evidence type="ECO:0000256" key="1">
    <source>
        <dbReference type="ARBA" id="ARBA00004429"/>
    </source>
</evidence>
<dbReference type="PANTHER" id="PTHR23513">
    <property type="entry name" value="INTEGRAL MEMBRANE EFFLUX PROTEIN-RELATED"/>
    <property type="match status" value="1"/>
</dbReference>
<organism evidence="9 10">
    <name type="scientific">Epidermidibacterium keratini</name>
    <dbReference type="NCBI Taxonomy" id="1891644"/>
    <lineage>
        <taxon>Bacteria</taxon>
        <taxon>Bacillati</taxon>
        <taxon>Actinomycetota</taxon>
        <taxon>Actinomycetes</taxon>
        <taxon>Sporichthyales</taxon>
        <taxon>Sporichthyaceae</taxon>
        <taxon>Epidermidibacterium</taxon>
    </lineage>
</organism>
<dbReference type="KEGG" id="eke:EK0264_13205"/>
<dbReference type="CDD" id="cd06173">
    <property type="entry name" value="MFS_MefA_like"/>
    <property type="match status" value="1"/>
</dbReference>
<evidence type="ECO:0000313" key="10">
    <source>
        <dbReference type="Proteomes" id="UP000463857"/>
    </source>
</evidence>
<dbReference type="Gene3D" id="1.20.1250.20">
    <property type="entry name" value="MFS general substrate transporter like domains"/>
    <property type="match status" value="1"/>
</dbReference>